<keyword evidence="6 11" id="KW-0808">Transferase</keyword>
<dbReference type="GO" id="GO:0005829">
    <property type="term" value="C:cytosol"/>
    <property type="evidence" value="ECO:0007669"/>
    <property type="project" value="TreeGrafter"/>
</dbReference>
<feature type="domain" description="MoaB/Mog" evidence="12">
    <location>
        <begin position="179"/>
        <end position="318"/>
    </location>
</feature>
<dbReference type="FunFam" id="3.40.980.10:FF:000004">
    <property type="entry name" value="Molybdopterin molybdenumtransferase"/>
    <property type="match status" value="1"/>
</dbReference>
<dbReference type="InterPro" id="IPR038987">
    <property type="entry name" value="MoeA-like"/>
</dbReference>
<dbReference type="AlphaFoldDB" id="A0A916ZDC2"/>
<accession>A0A916ZDC2</accession>
<dbReference type="Gene3D" id="3.90.105.10">
    <property type="entry name" value="Molybdopterin biosynthesis moea protein, domain 2"/>
    <property type="match status" value="1"/>
</dbReference>
<dbReference type="Pfam" id="PF03454">
    <property type="entry name" value="MoeA_C"/>
    <property type="match status" value="1"/>
</dbReference>
<dbReference type="InterPro" id="IPR005111">
    <property type="entry name" value="MoeA_C_domain_IV"/>
</dbReference>
<evidence type="ECO:0000256" key="3">
    <source>
        <dbReference type="ARBA" id="ARBA00005046"/>
    </source>
</evidence>
<dbReference type="InterPro" id="IPR036135">
    <property type="entry name" value="MoeA_linker/N_sf"/>
</dbReference>
<evidence type="ECO:0000256" key="11">
    <source>
        <dbReference type="RuleBase" id="RU365090"/>
    </source>
</evidence>
<dbReference type="Proteomes" id="UP000644699">
    <property type="component" value="Unassembled WGS sequence"/>
</dbReference>
<gene>
    <name evidence="13" type="primary">moeA</name>
    <name evidence="13" type="ORF">GCM10011390_05140</name>
</gene>
<name>A0A916ZDC2_9HYPH</name>
<dbReference type="CDD" id="cd00887">
    <property type="entry name" value="MoeA"/>
    <property type="match status" value="1"/>
</dbReference>
<reference evidence="13" key="1">
    <citation type="journal article" date="2014" name="Int. J. Syst. Evol. Microbiol.">
        <title>Complete genome sequence of Corynebacterium casei LMG S-19264T (=DSM 44701T), isolated from a smear-ripened cheese.</title>
        <authorList>
            <consortium name="US DOE Joint Genome Institute (JGI-PGF)"/>
            <person name="Walter F."/>
            <person name="Albersmeier A."/>
            <person name="Kalinowski J."/>
            <person name="Ruckert C."/>
        </authorList>
    </citation>
    <scope>NUCLEOTIDE SEQUENCE</scope>
    <source>
        <strain evidence="13">CGMCC 1.15367</strain>
    </source>
</reference>
<proteinExistence type="inferred from homology"/>
<dbReference type="GO" id="GO:0061599">
    <property type="term" value="F:molybdopterin molybdotransferase activity"/>
    <property type="evidence" value="ECO:0007669"/>
    <property type="project" value="UniProtKB-UniRule"/>
</dbReference>
<dbReference type="SMART" id="SM00852">
    <property type="entry name" value="MoCF_biosynth"/>
    <property type="match status" value="1"/>
</dbReference>
<dbReference type="InterPro" id="IPR036425">
    <property type="entry name" value="MoaB/Mog-like_dom_sf"/>
</dbReference>
<protein>
    <recommendedName>
        <fullName evidence="11">Molybdopterin molybdenumtransferase</fullName>
        <ecNumber evidence="11">2.10.1.1</ecNumber>
    </recommendedName>
</protein>
<dbReference type="Pfam" id="PF03453">
    <property type="entry name" value="MoeA_N"/>
    <property type="match status" value="1"/>
</dbReference>
<keyword evidence="14" id="KW-1185">Reference proteome</keyword>
<evidence type="ECO:0000256" key="9">
    <source>
        <dbReference type="ARBA" id="ARBA00023150"/>
    </source>
</evidence>
<dbReference type="GO" id="GO:0046872">
    <property type="term" value="F:metal ion binding"/>
    <property type="evidence" value="ECO:0007669"/>
    <property type="project" value="UniProtKB-UniRule"/>
</dbReference>
<dbReference type="Gene3D" id="2.170.190.11">
    <property type="entry name" value="Molybdopterin biosynthesis moea protein, domain 3"/>
    <property type="match status" value="1"/>
</dbReference>
<sequence>MSLIPVEEAFRRIVGDAAPIGDTETLPLGEAFGRVLARDLPAGRSQPGFDASAMDGYALRSEDIGYKPEPLRIVGESAAGRAFEGRCDTGDCVRIFTGAPMPDGADAVLIQENAERLADGRLLPRTGVKVGQHVRRAGIDFQAGDILVPARGILTAGRIALAASGSHPTLDVVRRPRVAILATGDELVPPGAPVGPSQIVASNSFGIAGLVRAAGGEPLDYGIAPDAAETIGRLVDRAVAERVDILVTIGGASVGDHDLIGPVFASRGVALDFWKLAMRPGKPLMAGRLGPLRLLGLPGNPASSMVTATLFLQPLVRALLGLVATIPYREGILGADMVANDERADFIRATIGDSTAVVPIVSPFGRQDSSLLSVFARADALLLREPHAPAAKAGEPCRFIVLG</sequence>
<organism evidence="13 14">
    <name type="scientific">Aureimonas endophytica</name>
    <dbReference type="NCBI Taxonomy" id="2027858"/>
    <lineage>
        <taxon>Bacteria</taxon>
        <taxon>Pseudomonadati</taxon>
        <taxon>Pseudomonadota</taxon>
        <taxon>Alphaproteobacteria</taxon>
        <taxon>Hyphomicrobiales</taxon>
        <taxon>Aurantimonadaceae</taxon>
        <taxon>Aureimonas</taxon>
    </lineage>
</organism>
<evidence type="ECO:0000256" key="8">
    <source>
        <dbReference type="ARBA" id="ARBA00022842"/>
    </source>
</evidence>
<dbReference type="SUPFAM" id="SSF53218">
    <property type="entry name" value="Molybdenum cofactor biosynthesis proteins"/>
    <property type="match status" value="1"/>
</dbReference>
<evidence type="ECO:0000256" key="7">
    <source>
        <dbReference type="ARBA" id="ARBA00022723"/>
    </source>
</evidence>
<evidence type="ECO:0000313" key="14">
    <source>
        <dbReference type="Proteomes" id="UP000644699"/>
    </source>
</evidence>
<dbReference type="InterPro" id="IPR001453">
    <property type="entry name" value="MoaB/Mog_dom"/>
</dbReference>
<dbReference type="EMBL" id="BMIQ01000001">
    <property type="protein sequence ID" value="GGD89317.1"/>
    <property type="molecule type" value="Genomic_DNA"/>
</dbReference>
<comment type="function">
    <text evidence="2 11">Catalyzes the insertion of molybdate into adenylated molybdopterin with the concomitant release of AMP.</text>
</comment>
<evidence type="ECO:0000259" key="12">
    <source>
        <dbReference type="SMART" id="SM00852"/>
    </source>
</evidence>
<dbReference type="Pfam" id="PF00994">
    <property type="entry name" value="MoCF_biosynth"/>
    <property type="match status" value="1"/>
</dbReference>
<keyword evidence="9 11" id="KW-0501">Molybdenum cofactor biosynthesis</keyword>
<dbReference type="RefSeq" id="WP_188906643.1">
    <property type="nucleotide sequence ID" value="NZ_BMIQ01000001.1"/>
</dbReference>
<keyword evidence="5 11" id="KW-0500">Molybdenum</keyword>
<evidence type="ECO:0000256" key="1">
    <source>
        <dbReference type="ARBA" id="ARBA00001946"/>
    </source>
</evidence>
<dbReference type="PANTHER" id="PTHR10192:SF5">
    <property type="entry name" value="GEPHYRIN"/>
    <property type="match status" value="1"/>
</dbReference>
<evidence type="ECO:0000256" key="2">
    <source>
        <dbReference type="ARBA" id="ARBA00002901"/>
    </source>
</evidence>
<comment type="catalytic activity">
    <reaction evidence="10">
        <text>adenylyl-molybdopterin + molybdate = Mo-molybdopterin + AMP + H(+)</text>
        <dbReference type="Rhea" id="RHEA:35047"/>
        <dbReference type="ChEBI" id="CHEBI:15378"/>
        <dbReference type="ChEBI" id="CHEBI:36264"/>
        <dbReference type="ChEBI" id="CHEBI:62727"/>
        <dbReference type="ChEBI" id="CHEBI:71302"/>
        <dbReference type="ChEBI" id="CHEBI:456215"/>
        <dbReference type="EC" id="2.10.1.1"/>
    </reaction>
</comment>
<dbReference type="InterPro" id="IPR036688">
    <property type="entry name" value="MoeA_C_domain_IV_sf"/>
</dbReference>
<dbReference type="NCBIfam" id="NF045515">
    <property type="entry name" value="Glp_gephyrin"/>
    <property type="match status" value="1"/>
</dbReference>
<dbReference type="PANTHER" id="PTHR10192">
    <property type="entry name" value="MOLYBDOPTERIN BIOSYNTHESIS PROTEIN"/>
    <property type="match status" value="1"/>
</dbReference>
<dbReference type="Gene3D" id="2.40.340.10">
    <property type="entry name" value="MoeA, C-terminal, domain IV"/>
    <property type="match status" value="1"/>
</dbReference>
<comment type="caution">
    <text evidence="13">The sequence shown here is derived from an EMBL/GenBank/DDBJ whole genome shotgun (WGS) entry which is preliminary data.</text>
</comment>
<evidence type="ECO:0000256" key="5">
    <source>
        <dbReference type="ARBA" id="ARBA00022505"/>
    </source>
</evidence>
<reference evidence="13" key="2">
    <citation type="submission" date="2020-09" db="EMBL/GenBank/DDBJ databases">
        <authorList>
            <person name="Sun Q."/>
            <person name="Zhou Y."/>
        </authorList>
    </citation>
    <scope>NUCLEOTIDE SEQUENCE</scope>
    <source>
        <strain evidence="13">CGMCC 1.15367</strain>
    </source>
</reference>
<dbReference type="Gene3D" id="3.40.980.10">
    <property type="entry name" value="MoaB/Mog-like domain"/>
    <property type="match status" value="1"/>
</dbReference>
<dbReference type="InterPro" id="IPR005110">
    <property type="entry name" value="MoeA_linker/N"/>
</dbReference>
<comment type="cofactor">
    <cofactor evidence="1 11">
        <name>Mg(2+)</name>
        <dbReference type="ChEBI" id="CHEBI:18420"/>
    </cofactor>
</comment>
<dbReference type="GO" id="GO:0006777">
    <property type="term" value="P:Mo-molybdopterin cofactor biosynthetic process"/>
    <property type="evidence" value="ECO:0007669"/>
    <property type="project" value="UniProtKB-UniRule"/>
</dbReference>
<dbReference type="SUPFAM" id="SSF63882">
    <property type="entry name" value="MoeA N-terminal region -like"/>
    <property type="match status" value="1"/>
</dbReference>
<comment type="pathway">
    <text evidence="3 11">Cofactor biosynthesis; molybdopterin biosynthesis.</text>
</comment>
<dbReference type="EC" id="2.10.1.1" evidence="11"/>
<comment type="similarity">
    <text evidence="4 11">Belongs to the MoeA family.</text>
</comment>
<keyword evidence="8 11" id="KW-0460">Magnesium</keyword>
<evidence type="ECO:0000256" key="4">
    <source>
        <dbReference type="ARBA" id="ARBA00010763"/>
    </source>
</evidence>
<evidence type="ECO:0000256" key="6">
    <source>
        <dbReference type="ARBA" id="ARBA00022679"/>
    </source>
</evidence>
<evidence type="ECO:0000313" key="13">
    <source>
        <dbReference type="EMBL" id="GGD89317.1"/>
    </source>
</evidence>
<dbReference type="SUPFAM" id="SSF63867">
    <property type="entry name" value="MoeA C-terminal domain-like"/>
    <property type="match status" value="1"/>
</dbReference>
<evidence type="ECO:0000256" key="10">
    <source>
        <dbReference type="ARBA" id="ARBA00047317"/>
    </source>
</evidence>
<keyword evidence="7 11" id="KW-0479">Metal-binding</keyword>